<sequence>MTLYWTAIYRRLDFGINIPDESIEGPETEESQGLSQEQYLRELRTSKEVQILKKLEEEVFQLDASLHCEMEATSGHRQSAAVSVYPRKEKTFSEKLGTYHPVRLLFCPSGHHKLQVFIHKTVGEGQVDLNDRLSVERVIEVLRPHSGFMCPGISEYDAILADTRIQPSNVKEELWPWRHISARKCKLWHKPRKLDLADEMCDICSKCRLARRQMVVVLDRRTSLLEEERIEIQ</sequence>
<accession>A0A2B4RCQ6</accession>
<reference evidence="2" key="1">
    <citation type="journal article" date="2017" name="bioRxiv">
        <title>Comparative analysis of the genomes of Stylophora pistillata and Acropora digitifera provides evidence for extensive differences between species of corals.</title>
        <authorList>
            <person name="Voolstra C.R."/>
            <person name="Li Y."/>
            <person name="Liew Y.J."/>
            <person name="Baumgarten S."/>
            <person name="Zoccola D."/>
            <person name="Flot J.-F."/>
            <person name="Tambutte S."/>
            <person name="Allemand D."/>
            <person name="Aranda M."/>
        </authorList>
    </citation>
    <scope>NUCLEOTIDE SEQUENCE [LARGE SCALE GENOMIC DNA]</scope>
</reference>
<gene>
    <name evidence="1" type="ORF">AWC38_SpisGene20863</name>
</gene>
<dbReference type="Proteomes" id="UP000225706">
    <property type="component" value="Unassembled WGS sequence"/>
</dbReference>
<evidence type="ECO:0000313" key="1">
    <source>
        <dbReference type="EMBL" id="PFX14946.1"/>
    </source>
</evidence>
<proteinExistence type="predicted"/>
<evidence type="ECO:0000313" key="2">
    <source>
        <dbReference type="Proteomes" id="UP000225706"/>
    </source>
</evidence>
<dbReference type="AlphaFoldDB" id="A0A2B4RCQ6"/>
<organism evidence="1 2">
    <name type="scientific">Stylophora pistillata</name>
    <name type="common">Smooth cauliflower coral</name>
    <dbReference type="NCBI Taxonomy" id="50429"/>
    <lineage>
        <taxon>Eukaryota</taxon>
        <taxon>Metazoa</taxon>
        <taxon>Cnidaria</taxon>
        <taxon>Anthozoa</taxon>
        <taxon>Hexacorallia</taxon>
        <taxon>Scleractinia</taxon>
        <taxon>Astrocoeniina</taxon>
        <taxon>Pocilloporidae</taxon>
        <taxon>Stylophora</taxon>
    </lineage>
</organism>
<keyword evidence="2" id="KW-1185">Reference proteome</keyword>
<protein>
    <submittedName>
        <fullName evidence="1">Uncharacterized protein</fullName>
    </submittedName>
</protein>
<comment type="caution">
    <text evidence="1">The sequence shown here is derived from an EMBL/GenBank/DDBJ whole genome shotgun (WGS) entry which is preliminary data.</text>
</comment>
<dbReference type="EMBL" id="LSMT01000707">
    <property type="protein sequence ID" value="PFX14946.1"/>
    <property type="molecule type" value="Genomic_DNA"/>
</dbReference>
<name>A0A2B4RCQ6_STYPI</name>